<dbReference type="EMBL" id="UINC01077737">
    <property type="protein sequence ID" value="SVC18131.1"/>
    <property type="molecule type" value="Genomic_DNA"/>
</dbReference>
<dbReference type="InterPro" id="IPR050553">
    <property type="entry name" value="Thioredoxin_ResA/DsbE_sf"/>
</dbReference>
<dbReference type="InterPro" id="IPR000866">
    <property type="entry name" value="AhpC/TSA"/>
</dbReference>
<proteinExistence type="predicted"/>
<name>A0A382K650_9ZZZZ</name>
<dbReference type="PANTHER" id="PTHR42852">
    <property type="entry name" value="THIOL:DISULFIDE INTERCHANGE PROTEIN DSBE"/>
    <property type="match status" value="1"/>
</dbReference>
<accession>A0A382K650</accession>
<dbReference type="AlphaFoldDB" id="A0A382K650"/>
<dbReference type="PROSITE" id="PS51352">
    <property type="entry name" value="THIOREDOXIN_2"/>
    <property type="match status" value="1"/>
</dbReference>
<evidence type="ECO:0000259" key="1">
    <source>
        <dbReference type="PROSITE" id="PS51352"/>
    </source>
</evidence>
<organism evidence="2">
    <name type="scientific">marine metagenome</name>
    <dbReference type="NCBI Taxonomy" id="408172"/>
    <lineage>
        <taxon>unclassified sequences</taxon>
        <taxon>metagenomes</taxon>
        <taxon>ecological metagenomes</taxon>
    </lineage>
</organism>
<dbReference type="InterPro" id="IPR013766">
    <property type="entry name" value="Thioredoxin_domain"/>
</dbReference>
<feature type="domain" description="Thioredoxin" evidence="1">
    <location>
        <begin position="20"/>
        <end position="156"/>
    </location>
</feature>
<dbReference type="InterPro" id="IPR036249">
    <property type="entry name" value="Thioredoxin-like_sf"/>
</dbReference>
<sequence>MLKIKDYLISKLIILISLICLSACSDPDYEIYNDSSGYIQDLQGKWVVINYWADWCPPCIKEMPELTSFYNENKEEVYVFAYNFDGLKGEELQEQITRFKVKVPSMLTDPGELFGWHLPDSLPTTFIIDPSGVTKEILIGPQTKETLEKVIQNLKES</sequence>
<protein>
    <recommendedName>
        <fullName evidence="1">Thioredoxin domain-containing protein</fullName>
    </recommendedName>
</protein>
<gene>
    <name evidence="2" type="ORF">METZ01_LOCUS270985</name>
</gene>
<dbReference type="Pfam" id="PF00578">
    <property type="entry name" value="AhpC-TSA"/>
    <property type="match status" value="1"/>
</dbReference>
<dbReference type="PANTHER" id="PTHR42852:SF18">
    <property type="entry name" value="CHROMOSOME UNDETERMINED SCAFFOLD_47, WHOLE GENOME SHOTGUN SEQUENCE"/>
    <property type="match status" value="1"/>
</dbReference>
<dbReference type="SUPFAM" id="SSF52833">
    <property type="entry name" value="Thioredoxin-like"/>
    <property type="match status" value="1"/>
</dbReference>
<reference evidence="2" key="1">
    <citation type="submission" date="2018-05" db="EMBL/GenBank/DDBJ databases">
        <authorList>
            <person name="Lanie J.A."/>
            <person name="Ng W.-L."/>
            <person name="Kazmierczak K.M."/>
            <person name="Andrzejewski T.M."/>
            <person name="Davidsen T.M."/>
            <person name="Wayne K.J."/>
            <person name="Tettelin H."/>
            <person name="Glass J.I."/>
            <person name="Rusch D."/>
            <person name="Podicherti R."/>
            <person name="Tsui H.-C.T."/>
            <person name="Winkler M.E."/>
        </authorList>
    </citation>
    <scope>NUCLEOTIDE SEQUENCE</scope>
</reference>
<dbReference type="GO" id="GO:0016491">
    <property type="term" value="F:oxidoreductase activity"/>
    <property type="evidence" value="ECO:0007669"/>
    <property type="project" value="InterPro"/>
</dbReference>
<dbReference type="GO" id="GO:0016209">
    <property type="term" value="F:antioxidant activity"/>
    <property type="evidence" value="ECO:0007669"/>
    <property type="project" value="InterPro"/>
</dbReference>
<dbReference type="CDD" id="cd02966">
    <property type="entry name" value="TlpA_like_family"/>
    <property type="match status" value="1"/>
</dbReference>
<evidence type="ECO:0000313" key="2">
    <source>
        <dbReference type="EMBL" id="SVC18131.1"/>
    </source>
</evidence>
<dbReference type="Gene3D" id="3.40.30.10">
    <property type="entry name" value="Glutaredoxin"/>
    <property type="match status" value="1"/>
</dbReference>